<name>A0ABZ1SPJ9_9ACTN</name>
<reference evidence="4" key="1">
    <citation type="submission" date="2022-10" db="EMBL/GenBank/DDBJ databases">
        <title>The complete genomes of actinobacterial strains from the NBC collection.</title>
        <authorList>
            <person name="Joergensen T.S."/>
            <person name="Alvarez Arevalo M."/>
            <person name="Sterndorff E.B."/>
            <person name="Faurdal D."/>
            <person name="Vuksanovic O."/>
            <person name="Mourched A.-S."/>
            <person name="Charusanti P."/>
            <person name="Shaw S."/>
            <person name="Blin K."/>
            <person name="Weber T."/>
        </authorList>
    </citation>
    <scope>NUCLEOTIDE SEQUENCE</scope>
    <source>
        <strain evidence="4">NBC_00254</strain>
    </source>
</reference>
<evidence type="ECO:0000259" key="3">
    <source>
        <dbReference type="Pfam" id="PF10708"/>
    </source>
</evidence>
<evidence type="ECO:0000313" key="4">
    <source>
        <dbReference type="EMBL" id="WUP74940.1"/>
    </source>
</evidence>
<dbReference type="RefSeq" id="WP_328709366.1">
    <property type="nucleotide sequence ID" value="NZ_CP108085.1"/>
</dbReference>
<protein>
    <submittedName>
        <fullName evidence="4">DUF2510 domain-containing protein</fullName>
    </submittedName>
</protein>
<dbReference type="Pfam" id="PF10708">
    <property type="entry name" value="DUF2510"/>
    <property type="match status" value="1"/>
</dbReference>
<dbReference type="InterPro" id="IPR018929">
    <property type="entry name" value="DUF2510"/>
</dbReference>
<keyword evidence="2" id="KW-1133">Transmembrane helix</keyword>
<gene>
    <name evidence="4" type="ORF">OG913_37250</name>
</gene>
<evidence type="ECO:0000313" key="5">
    <source>
        <dbReference type="Proteomes" id="UP001432011"/>
    </source>
</evidence>
<accession>A0ABZ1SPJ9</accession>
<dbReference type="Proteomes" id="UP001432011">
    <property type="component" value="Chromosome"/>
</dbReference>
<evidence type="ECO:0000256" key="1">
    <source>
        <dbReference type="SAM" id="MobiDB-lite"/>
    </source>
</evidence>
<keyword evidence="2" id="KW-0472">Membrane</keyword>
<sequence length="346" mass="37825">MTTTPAGWYPDPYGSSLLRWWDGTQWTDATHAPGQEAGAPQAPQQAPQQPPQQAPQQAQQQAPQWGPMNQTAQWGPINQTAQLPVPEFGAPRRTAPVWPWVVGGIAAVVVLALVIGGAVIVLRDRAYTASARPDVNTTAPQLDQTVPPEQEPQQSVPPLPQLPQPSGGRISDPVTGLSYAYPGDKCQVPESKNINNPADQQRPLWTSGCTETSQANYDGRGNDWVASVYTAEVPQIFPYSGPQSLGQLSQAVLLTYENDFYGIPHERKVLRNEALTVSGKQGWIFEFEMDFTKVSEANGLKWKKEKGAIVLVDRGLNARPAMLYVSVPDNLDQSILKRVEDSLQSQ</sequence>
<dbReference type="EMBL" id="CP108085">
    <property type="protein sequence ID" value="WUP74940.1"/>
    <property type="molecule type" value="Genomic_DNA"/>
</dbReference>
<feature type="domain" description="DUF2510" evidence="3">
    <location>
        <begin position="6"/>
        <end position="37"/>
    </location>
</feature>
<proteinExistence type="predicted"/>
<organism evidence="4 5">
    <name type="scientific">Microbispora hainanensis</name>
    <dbReference type="NCBI Taxonomy" id="568844"/>
    <lineage>
        <taxon>Bacteria</taxon>
        <taxon>Bacillati</taxon>
        <taxon>Actinomycetota</taxon>
        <taxon>Actinomycetes</taxon>
        <taxon>Streptosporangiales</taxon>
        <taxon>Streptosporangiaceae</taxon>
        <taxon>Microbispora</taxon>
    </lineage>
</organism>
<feature type="region of interest" description="Disordered" evidence="1">
    <location>
        <begin position="132"/>
        <end position="174"/>
    </location>
</feature>
<keyword evidence="2" id="KW-0812">Transmembrane</keyword>
<keyword evidence="5" id="KW-1185">Reference proteome</keyword>
<feature type="region of interest" description="Disordered" evidence="1">
    <location>
        <begin position="24"/>
        <end position="72"/>
    </location>
</feature>
<evidence type="ECO:0000256" key="2">
    <source>
        <dbReference type="SAM" id="Phobius"/>
    </source>
</evidence>
<feature type="compositionally biased region" description="Low complexity" evidence="1">
    <location>
        <begin position="54"/>
        <end position="64"/>
    </location>
</feature>
<feature type="compositionally biased region" description="Low complexity" evidence="1">
    <location>
        <begin position="32"/>
        <end position="47"/>
    </location>
</feature>
<feature type="transmembrane region" description="Helical" evidence="2">
    <location>
        <begin position="97"/>
        <end position="122"/>
    </location>
</feature>
<feature type="compositionally biased region" description="Polar residues" evidence="1">
    <location>
        <begin position="135"/>
        <end position="144"/>
    </location>
</feature>